<comment type="caution">
    <text evidence="1">The sequence shown here is derived from an EMBL/GenBank/DDBJ whole genome shotgun (WGS) entry which is preliminary data.</text>
</comment>
<evidence type="ECO:0000313" key="1">
    <source>
        <dbReference type="EMBL" id="EIJ72155.1"/>
    </source>
</evidence>
<name>I3DKB2_9PAST</name>
<dbReference type="EMBL" id="AJSX01000003">
    <property type="protein sequence ID" value="EIJ72155.1"/>
    <property type="molecule type" value="Genomic_DNA"/>
</dbReference>
<dbReference type="Proteomes" id="UP000006457">
    <property type="component" value="Unassembled WGS sequence"/>
</dbReference>
<proteinExistence type="predicted"/>
<accession>I3DKB2</accession>
<sequence length="125" mass="14378">MKSLTAVQRYAFAEQAHAQQQTILAEQQKRAEQFANWIAYQRSQNRSDVYAMLLSQLKTKVHAVVENQAKTDRTLISFLDLPSFSKLHFRNKPVCENSETGFVKLPDLPSFKGEPLDLRFLHLKG</sequence>
<dbReference type="PATRIC" id="fig|1095749.3.peg.15"/>
<keyword evidence="2" id="KW-1185">Reference proteome</keyword>
<organism evidence="1 2">
    <name type="scientific">Pasteurella bettyae CCUG 2042</name>
    <dbReference type="NCBI Taxonomy" id="1095749"/>
    <lineage>
        <taxon>Bacteria</taxon>
        <taxon>Pseudomonadati</taxon>
        <taxon>Pseudomonadota</taxon>
        <taxon>Gammaproteobacteria</taxon>
        <taxon>Pasteurellales</taxon>
        <taxon>Pasteurellaceae</taxon>
        <taxon>Pasteurella</taxon>
    </lineage>
</organism>
<dbReference type="AlphaFoldDB" id="I3DKB2"/>
<evidence type="ECO:0000313" key="2">
    <source>
        <dbReference type="Proteomes" id="UP000006457"/>
    </source>
</evidence>
<reference evidence="1 2" key="1">
    <citation type="submission" date="2012-03" db="EMBL/GenBank/DDBJ databases">
        <authorList>
            <person name="Harkins D.M."/>
            <person name="Madupu R."/>
            <person name="Durkin A.S."/>
            <person name="Torralba M."/>
            <person name="Methe B."/>
            <person name="Sutton G.G."/>
            <person name="Nelson K.E."/>
        </authorList>
    </citation>
    <scope>NUCLEOTIDE SEQUENCE [LARGE SCALE GENOMIC DNA]</scope>
    <source>
        <strain evidence="1 2">CCUG 2042</strain>
    </source>
</reference>
<dbReference type="RefSeq" id="WP_005758321.1">
    <property type="nucleotide sequence ID" value="NZ_AJSX01000003.1"/>
</dbReference>
<gene>
    <name evidence="1" type="ORF">HMPREF1052_2051</name>
</gene>
<protein>
    <submittedName>
        <fullName evidence="1">Uncharacterized protein</fullName>
    </submittedName>
</protein>